<keyword evidence="3" id="KW-1185">Reference proteome</keyword>
<dbReference type="PATRIC" id="fig|1434123.4.peg.2896"/>
<dbReference type="GeneID" id="24810851"/>
<dbReference type="InterPro" id="IPR050276">
    <property type="entry name" value="MshD_Acetyltransferase"/>
</dbReference>
<dbReference type="Pfam" id="PF00583">
    <property type="entry name" value="Acetyltransf_1"/>
    <property type="match status" value="1"/>
</dbReference>
<dbReference type="InterPro" id="IPR000182">
    <property type="entry name" value="GNAT_dom"/>
</dbReference>
<accession>A0A0E3Q7M6</accession>
<sequence length="189" mass="21523">MGNIKIHARSIGYLISLKKLLCDTTGNLLVKKWKSIEKGDIVSIEEHMLPEVLRIQAEGFKNGSSEKLIRYSKNSKNIFYVIKNVDEIVGYCAYYIKPALSLKGFEKKSVISSIAIDRNFRGRGFAERLLKSSTEEMKANGISSVLLYVNINNLPAIHLYQKIGFRKIKQVKNICGQSEKCYEMELRLV</sequence>
<evidence type="ECO:0000313" key="3">
    <source>
        <dbReference type="Proteomes" id="UP000033096"/>
    </source>
</evidence>
<evidence type="ECO:0000313" key="2">
    <source>
        <dbReference type="EMBL" id="AKB44635.1"/>
    </source>
</evidence>
<dbReference type="EC" id="2.3.1.-" evidence="2"/>
<feature type="domain" description="N-acetyltransferase" evidence="1">
    <location>
        <begin position="39"/>
        <end position="189"/>
    </location>
</feature>
<evidence type="ECO:0000259" key="1">
    <source>
        <dbReference type="PROSITE" id="PS51186"/>
    </source>
</evidence>
<organism evidence="2 3">
    <name type="scientific">Methanosarcina vacuolata Z-761</name>
    <dbReference type="NCBI Taxonomy" id="1434123"/>
    <lineage>
        <taxon>Archaea</taxon>
        <taxon>Methanobacteriati</taxon>
        <taxon>Methanobacteriota</taxon>
        <taxon>Stenosarchaea group</taxon>
        <taxon>Methanomicrobia</taxon>
        <taxon>Methanosarcinales</taxon>
        <taxon>Methanosarcinaceae</taxon>
        <taxon>Methanosarcina</taxon>
    </lineage>
</organism>
<dbReference type="PROSITE" id="PS51186">
    <property type="entry name" value="GNAT"/>
    <property type="match status" value="1"/>
</dbReference>
<keyword evidence="2" id="KW-0808">Transferase</keyword>
<protein>
    <submittedName>
        <fullName evidence="2">Ribosomal-protein-S18p-alanine acetyltransferase</fullName>
        <ecNumber evidence="2">2.3.1.-</ecNumber>
    </submittedName>
</protein>
<dbReference type="AlphaFoldDB" id="A0A0E3Q7M6"/>
<dbReference type="HOGENOM" id="CLU_013985_8_0_2"/>
<dbReference type="SUPFAM" id="SSF55729">
    <property type="entry name" value="Acyl-CoA N-acyltransferases (Nat)"/>
    <property type="match status" value="1"/>
</dbReference>
<dbReference type="CDD" id="cd04301">
    <property type="entry name" value="NAT_SF"/>
    <property type="match status" value="1"/>
</dbReference>
<reference evidence="2 3" key="1">
    <citation type="submission" date="2014-07" db="EMBL/GenBank/DDBJ databases">
        <title>Methanogenic archaea and the global carbon cycle.</title>
        <authorList>
            <person name="Henriksen J.R."/>
            <person name="Luke J."/>
            <person name="Reinhart S."/>
            <person name="Benedict M.N."/>
            <person name="Youngblut N.D."/>
            <person name="Metcalf M.E."/>
            <person name="Whitaker R.J."/>
            <person name="Metcalf W.W."/>
        </authorList>
    </citation>
    <scope>NUCLEOTIDE SEQUENCE [LARGE SCALE GENOMIC DNA]</scope>
    <source>
        <strain evidence="2 3">Z-761</strain>
    </source>
</reference>
<dbReference type="KEGG" id="mvc:MSVAZ_2366"/>
<dbReference type="PANTHER" id="PTHR43617">
    <property type="entry name" value="L-AMINO ACID N-ACETYLTRANSFERASE"/>
    <property type="match status" value="1"/>
</dbReference>
<dbReference type="RefSeq" id="WP_156151087.1">
    <property type="nucleotide sequence ID" value="NZ_CP009520.1"/>
</dbReference>
<dbReference type="InterPro" id="IPR016181">
    <property type="entry name" value="Acyl_CoA_acyltransferase"/>
</dbReference>
<name>A0A0E3Q7M6_9EURY</name>
<dbReference type="Gene3D" id="3.40.630.30">
    <property type="match status" value="1"/>
</dbReference>
<keyword evidence="2" id="KW-0012">Acyltransferase</keyword>
<gene>
    <name evidence="2" type="ORF">MSVAZ_2366</name>
</gene>
<dbReference type="STRING" id="1434123.MSVAZ_2366"/>
<dbReference type="Proteomes" id="UP000033096">
    <property type="component" value="Chromosome"/>
</dbReference>
<dbReference type="GO" id="GO:0016747">
    <property type="term" value="F:acyltransferase activity, transferring groups other than amino-acyl groups"/>
    <property type="evidence" value="ECO:0007669"/>
    <property type="project" value="InterPro"/>
</dbReference>
<dbReference type="PANTHER" id="PTHR43617:SF34">
    <property type="entry name" value="PUTATIVE-RELATED"/>
    <property type="match status" value="1"/>
</dbReference>
<dbReference type="EMBL" id="CP009520">
    <property type="protein sequence ID" value="AKB44635.1"/>
    <property type="molecule type" value="Genomic_DNA"/>
</dbReference>
<proteinExistence type="predicted"/>